<dbReference type="AlphaFoldDB" id="A0A0X3PRV5"/>
<reference evidence="1" key="1">
    <citation type="submission" date="2016-01" db="EMBL/GenBank/DDBJ databases">
        <title>Reference transcriptome for the parasite Schistocephalus solidus: insights into the molecular evolution of parasitism.</title>
        <authorList>
            <person name="Hebert F.O."/>
            <person name="Grambauer S."/>
            <person name="Barber I."/>
            <person name="Landry C.R."/>
            <person name="Aubin-Horth N."/>
        </authorList>
    </citation>
    <scope>NUCLEOTIDE SEQUENCE</scope>
</reference>
<sequence>MLITHRASLMWTSWSPFYFHLYLYFLTLWERGLQNTSLCAFTIVTLSNGMLPPSPSSQTGLLHTPSPRLNTRDRYRNWKIEEPKNTLKGMLGGNGELPREITSVLTSYKSTSGRLASESMREIPREPSGRVAAGIVAIRSALLSAAEIAVISCATLVLNASESSSIFPTSSMRT</sequence>
<proteinExistence type="predicted"/>
<dbReference type="EMBL" id="GEEE01010488">
    <property type="protein sequence ID" value="JAP52737.1"/>
    <property type="molecule type" value="Transcribed_RNA"/>
</dbReference>
<evidence type="ECO:0000313" key="1">
    <source>
        <dbReference type="EMBL" id="JAP52737.1"/>
    </source>
</evidence>
<organism evidence="1">
    <name type="scientific">Schistocephalus solidus</name>
    <name type="common">Tapeworm</name>
    <dbReference type="NCBI Taxonomy" id="70667"/>
    <lineage>
        <taxon>Eukaryota</taxon>
        <taxon>Metazoa</taxon>
        <taxon>Spiralia</taxon>
        <taxon>Lophotrochozoa</taxon>
        <taxon>Platyhelminthes</taxon>
        <taxon>Cestoda</taxon>
        <taxon>Eucestoda</taxon>
        <taxon>Diphyllobothriidea</taxon>
        <taxon>Diphyllobothriidae</taxon>
        <taxon>Schistocephalus</taxon>
    </lineage>
</organism>
<name>A0A0X3PRV5_SCHSO</name>
<accession>A0A0X3PRV5</accession>
<gene>
    <name evidence="1" type="primary">NTPTH</name>
    <name evidence="1" type="ORF">TR99393</name>
</gene>
<protein>
    <submittedName>
        <fullName evidence="1">Nucleoside-triphosphatase THEP1</fullName>
    </submittedName>
</protein>